<feature type="compositionally biased region" description="Low complexity" evidence="8">
    <location>
        <begin position="972"/>
        <end position="982"/>
    </location>
</feature>
<protein>
    <recommendedName>
        <fullName evidence="9">GATA-type domain-containing protein</fullName>
    </recommendedName>
</protein>
<feature type="compositionally biased region" description="Low complexity" evidence="8">
    <location>
        <begin position="1195"/>
        <end position="1211"/>
    </location>
</feature>
<evidence type="ECO:0000313" key="10">
    <source>
        <dbReference type="EMBL" id="EPB89493.1"/>
    </source>
</evidence>
<dbReference type="eggNOG" id="KOG1302">
    <property type="taxonomic scope" value="Eukaryota"/>
</dbReference>
<evidence type="ECO:0000256" key="1">
    <source>
        <dbReference type="ARBA" id="ARBA00004123"/>
    </source>
</evidence>
<name>S2K2N1_MUCC1</name>
<feature type="region of interest" description="Disordered" evidence="8">
    <location>
        <begin position="1163"/>
        <end position="1291"/>
    </location>
</feature>
<feature type="compositionally biased region" description="Polar residues" evidence="8">
    <location>
        <begin position="1213"/>
        <end position="1224"/>
    </location>
</feature>
<dbReference type="PROSITE" id="PS50114">
    <property type="entry name" value="GATA_ZN_FINGER_2"/>
    <property type="match status" value="2"/>
</dbReference>
<gene>
    <name evidence="10" type="ORF">HMPREF1544_03724</name>
</gene>
<dbReference type="InterPro" id="IPR043155">
    <property type="entry name" value="VPS33_dom3b"/>
</dbReference>
<evidence type="ECO:0000259" key="9">
    <source>
        <dbReference type="PROSITE" id="PS50114"/>
    </source>
</evidence>
<dbReference type="Gene3D" id="3.40.50.1910">
    <property type="match status" value="1"/>
</dbReference>
<accession>S2K2N1</accession>
<dbReference type="Proteomes" id="UP000014254">
    <property type="component" value="Unassembled WGS sequence"/>
</dbReference>
<dbReference type="InterPro" id="IPR043154">
    <property type="entry name" value="Sec-1-like_dom1"/>
</dbReference>
<evidence type="ECO:0000256" key="8">
    <source>
        <dbReference type="SAM" id="MobiDB-lite"/>
    </source>
</evidence>
<dbReference type="eggNOG" id="KOG1601">
    <property type="taxonomic scope" value="Eukaryota"/>
</dbReference>
<feature type="region of interest" description="Disordered" evidence="8">
    <location>
        <begin position="963"/>
        <end position="982"/>
    </location>
</feature>
<feature type="compositionally biased region" description="Low complexity" evidence="8">
    <location>
        <begin position="1256"/>
        <end position="1269"/>
    </location>
</feature>
<dbReference type="Gene3D" id="3.90.830.10">
    <property type="entry name" value="Syntaxin Binding Protein 1, Chain A, domain 2"/>
    <property type="match status" value="1"/>
</dbReference>
<evidence type="ECO:0000256" key="2">
    <source>
        <dbReference type="ARBA" id="ARBA00009884"/>
    </source>
</evidence>
<dbReference type="InterPro" id="IPR001619">
    <property type="entry name" value="Sec1-like"/>
</dbReference>
<feature type="domain" description="GATA-type" evidence="9">
    <location>
        <begin position="1118"/>
        <end position="1171"/>
    </location>
</feature>
<dbReference type="GO" id="GO:0043565">
    <property type="term" value="F:sequence-specific DNA binding"/>
    <property type="evidence" value="ECO:0007669"/>
    <property type="project" value="InterPro"/>
</dbReference>
<keyword evidence="11" id="KW-1185">Reference proteome</keyword>
<dbReference type="PANTHER" id="PTHR11679">
    <property type="entry name" value="VESICLE PROTEIN SORTING-ASSOCIATED"/>
    <property type="match status" value="1"/>
</dbReference>
<dbReference type="Pfam" id="PF00995">
    <property type="entry name" value="Sec1"/>
    <property type="match status" value="1"/>
</dbReference>
<dbReference type="Pfam" id="PF00320">
    <property type="entry name" value="GATA"/>
    <property type="match status" value="2"/>
</dbReference>
<dbReference type="SUPFAM" id="SSF56815">
    <property type="entry name" value="Sec1/munc18-like (SM) proteins"/>
    <property type="match status" value="1"/>
</dbReference>
<dbReference type="SMART" id="SM00401">
    <property type="entry name" value="ZnF_GATA"/>
    <property type="match status" value="2"/>
</dbReference>
<dbReference type="InterPro" id="IPR013088">
    <property type="entry name" value="Znf_NHR/GATA"/>
</dbReference>
<dbReference type="Gene3D" id="1.25.40.850">
    <property type="match status" value="1"/>
</dbReference>
<comment type="subcellular location">
    <subcellularLocation>
        <location evidence="1">Nucleus</location>
    </subcellularLocation>
</comment>
<feature type="region of interest" description="Disordered" evidence="8">
    <location>
        <begin position="291"/>
        <end position="312"/>
    </location>
</feature>
<keyword evidence="6" id="KW-0863">Zinc-finger</keyword>
<keyword evidence="4" id="KW-0862">Zinc</keyword>
<dbReference type="Gene3D" id="3.40.50.2060">
    <property type="match status" value="1"/>
</dbReference>
<proteinExistence type="inferred from homology"/>
<feature type="compositionally biased region" description="Low complexity" evidence="8">
    <location>
        <begin position="302"/>
        <end position="312"/>
    </location>
</feature>
<dbReference type="SUPFAM" id="SSF57716">
    <property type="entry name" value="Glucocorticoid receptor-like (DNA-binding domain)"/>
    <property type="match status" value="2"/>
</dbReference>
<keyword evidence="5" id="KW-0539">Nucleus</keyword>
<evidence type="ECO:0000256" key="3">
    <source>
        <dbReference type="ARBA" id="ARBA00022723"/>
    </source>
</evidence>
<dbReference type="GO" id="GO:0008270">
    <property type="term" value="F:zinc ion binding"/>
    <property type="evidence" value="ECO:0007669"/>
    <property type="project" value="UniProtKB-KW"/>
</dbReference>
<dbReference type="InterPro" id="IPR036045">
    <property type="entry name" value="Sec1-like_sf"/>
</dbReference>
<feature type="compositionally biased region" description="Polar residues" evidence="8">
    <location>
        <begin position="1270"/>
        <end position="1291"/>
    </location>
</feature>
<dbReference type="InterPro" id="IPR000679">
    <property type="entry name" value="Znf_GATA"/>
</dbReference>
<dbReference type="InterPro" id="IPR027482">
    <property type="entry name" value="Sec1-like_dom2"/>
</dbReference>
<dbReference type="Pfam" id="PF08550">
    <property type="entry name" value="GATA_AreA"/>
    <property type="match status" value="1"/>
</dbReference>
<dbReference type="OrthoDB" id="10262287at2759"/>
<dbReference type="GO" id="GO:0005634">
    <property type="term" value="C:nucleus"/>
    <property type="evidence" value="ECO:0007669"/>
    <property type="project" value="UniProtKB-SubCell"/>
</dbReference>
<dbReference type="InterPro" id="IPR013860">
    <property type="entry name" value="AreA_GATA"/>
</dbReference>
<dbReference type="EMBL" id="KE123934">
    <property type="protein sequence ID" value="EPB89493.1"/>
    <property type="molecule type" value="Genomic_DNA"/>
</dbReference>
<dbReference type="CDD" id="cd00202">
    <property type="entry name" value="ZnF_GATA"/>
    <property type="match status" value="2"/>
</dbReference>
<dbReference type="PROSITE" id="PS00344">
    <property type="entry name" value="GATA_ZN_FINGER_1"/>
    <property type="match status" value="1"/>
</dbReference>
<feature type="coiled-coil region" evidence="7">
    <location>
        <begin position="747"/>
        <end position="781"/>
    </location>
</feature>
<feature type="compositionally biased region" description="Low complexity" evidence="8">
    <location>
        <begin position="1225"/>
        <end position="1246"/>
    </location>
</feature>
<dbReference type="Gene3D" id="3.30.50.10">
    <property type="entry name" value="Erythroid Transcription Factor GATA-1, subunit A"/>
    <property type="match status" value="2"/>
</dbReference>
<keyword evidence="3" id="KW-0479">Metal-binding</keyword>
<dbReference type="STRING" id="1220926.S2K2N1"/>
<dbReference type="FunFam" id="3.30.50.10:FF:000007">
    <property type="entry name" value="Nitrogen regulatory AreA, N-terminal"/>
    <property type="match status" value="1"/>
</dbReference>
<evidence type="ECO:0000256" key="4">
    <source>
        <dbReference type="ARBA" id="ARBA00022833"/>
    </source>
</evidence>
<evidence type="ECO:0000256" key="6">
    <source>
        <dbReference type="PROSITE-ProRule" id="PRU00094"/>
    </source>
</evidence>
<evidence type="ECO:0000256" key="7">
    <source>
        <dbReference type="SAM" id="Coils"/>
    </source>
</evidence>
<dbReference type="PRINTS" id="PR00619">
    <property type="entry name" value="GATAZNFINGER"/>
</dbReference>
<organism evidence="10 11">
    <name type="scientific">Mucor circinelloides f. circinelloides (strain 1006PhL)</name>
    <name type="common">Mucormycosis agent</name>
    <name type="synonym">Calyptromyces circinelloides</name>
    <dbReference type="NCBI Taxonomy" id="1220926"/>
    <lineage>
        <taxon>Eukaryota</taxon>
        <taxon>Fungi</taxon>
        <taxon>Fungi incertae sedis</taxon>
        <taxon>Mucoromycota</taxon>
        <taxon>Mucoromycotina</taxon>
        <taxon>Mucoromycetes</taxon>
        <taxon>Mucorales</taxon>
        <taxon>Mucorineae</taxon>
        <taxon>Mucoraceae</taxon>
        <taxon>Mucor</taxon>
    </lineage>
</organism>
<reference evidence="11" key="1">
    <citation type="submission" date="2013-05" db="EMBL/GenBank/DDBJ databases">
        <title>The Genome sequence of Mucor circinelloides f. circinelloides 1006PhL.</title>
        <authorList>
            <consortium name="The Broad Institute Genomics Platform"/>
            <person name="Cuomo C."/>
            <person name="Earl A."/>
            <person name="Findley K."/>
            <person name="Lee S.C."/>
            <person name="Walker B."/>
            <person name="Young S."/>
            <person name="Zeng Q."/>
            <person name="Gargeya S."/>
            <person name="Fitzgerald M."/>
            <person name="Haas B."/>
            <person name="Abouelleil A."/>
            <person name="Allen A.W."/>
            <person name="Alvarado L."/>
            <person name="Arachchi H.M."/>
            <person name="Berlin A.M."/>
            <person name="Chapman S.B."/>
            <person name="Gainer-Dewar J."/>
            <person name="Goldberg J."/>
            <person name="Griggs A."/>
            <person name="Gujja S."/>
            <person name="Hansen M."/>
            <person name="Howarth C."/>
            <person name="Imamovic A."/>
            <person name="Ireland A."/>
            <person name="Larimer J."/>
            <person name="McCowan C."/>
            <person name="Murphy C."/>
            <person name="Pearson M."/>
            <person name="Poon T.W."/>
            <person name="Priest M."/>
            <person name="Roberts A."/>
            <person name="Saif S."/>
            <person name="Shea T."/>
            <person name="Sisk P."/>
            <person name="Sykes S."/>
            <person name="Wortman J."/>
            <person name="Nusbaum C."/>
            <person name="Birren B."/>
        </authorList>
    </citation>
    <scope>NUCLEOTIDE SEQUENCE [LARGE SCALE GENOMIC DNA]</scope>
    <source>
        <strain evidence="11">1006PhL</strain>
    </source>
</reference>
<feature type="compositionally biased region" description="Low complexity" evidence="8">
    <location>
        <begin position="862"/>
        <end position="899"/>
    </location>
</feature>
<dbReference type="InterPro" id="IPR043127">
    <property type="entry name" value="Sec-1-like_dom3a"/>
</dbReference>
<dbReference type="GO" id="GO:0006355">
    <property type="term" value="P:regulation of DNA-templated transcription"/>
    <property type="evidence" value="ECO:0007669"/>
    <property type="project" value="InterPro"/>
</dbReference>
<feature type="compositionally biased region" description="Polar residues" evidence="8">
    <location>
        <begin position="1175"/>
        <end position="1186"/>
    </location>
</feature>
<evidence type="ECO:0000313" key="11">
    <source>
        <dbReference type="Proteomes" id="UP000014254"/>
    </source>
</evidence>
<comment type="similarity">
    <text evidence="2">Belongs to the STXBP/unc-18/SEC1 family.</text>
</comment>
<evidence type="ECO:0000256" key="5">
    <source>
        <dbReference type="ARBA" id="ARBA00023242"/>
    </source>
</evidence>
<dbReference type="InParanoid" id="S2K2N1"/>
<feature type="domain" description="GATA-type" evidence="9">
    <location>
        <begin position="1066"/>
        <end position="1115"/>
    </location>
</feature>
<feature type="region of interest" description="Disordered" evidence="8">
    <location>
        <begin position="862"/>
        <end position="901"/>
    </location>
</feature>
<sequence>MSSTGTHLGNTPLNLAKLRELSRRELPEILDKVRGKKGLVLDPTLTGPLSLIAEFTLLKDHGVEKIYHLESDTLETECPGLIYICRPKLKYMRYIANHIKHFANTSKIDCWLFFVPERTMVCERVLEEEGVKGDITIGDYAMDWIPCEDDLISMELDPSTWKEIYLDGDQTSIYYAAKSLMRLQSIYGLFPRIIGKGDGAKQLADMLLRMRREQSVTDEVSSITAAKTPSLLNTVSNHIDQFIIIDRNVDLVTPLCTELTYEGLIDETIGIKHCFVELDASLVNPAQPAAVPKGVNSPQVATPPATSTNTTTPMKKKKYVLNSSDKLFGQLRDQNFAVVGGMLNKIAKRINENYEERHHAKTVAQIRDFVGRLGELQQEHQSLKIHTGIAEEIIGHTVTDEFNKVLEVQQNVVAGIDGNKEPDYIEEMINKQKPLVQVLRLLCLMSLAQGGLKQKLFDHFEREIVQAYGYEHIETLHRLEKLGLWTKRTNSAASRSTFAQCRRMLRLIVDDVDELHPNDISYVYSGYAPLSIRLVQCAMQKLGQGSIQATGSSAASLFSYVGTSTANFIRDNEKPNNNTTAAANGGWRGSEDILKLLPGQAFDIKQTVEYGAETNAAMARAKRHGLQHGKTTIIFFLGGCTHTEVSAVRFLAQHDEASEDDLSRAWRVCSKVKDSLENGSRLENLSWRLWFRQHLLTEKSSQKSFRKLSLTTARRLSANKNLPLKELTVKSEATTIPEDIFSQQRYQQQQQQMMQQQQQDLQQQLQQQQMMQQQQQQQQQQSMVIPVEDQSLLGGNFFGTNASASTNVNNNFTLPQFTSDQNNGDIVELDDIFNAFGGSNFNVPTSNDMNMADGWDFGYPSPTNPYYSPSQPTVTTTPSPQNPQQQINNNTTNNSTSPNLLGAFDNSLIHPQQQPQSQIIPQNEGDAMYVSGSAMPPPPAATLRNKILGTMHQQQMRFNSSSQRMNSNNHQTPPMSASSSASTMNSVQMGSLMDDNSIGTNIMNQSQSNRYTEFSDSLQQRRFSASAPNSPPMLAHGSFEATKLKKTATLSSCMSGSLDSQAKPVCTNCGATSTPLWRRSAEDELLCNACGLYQKLHNAPRPKTLKPHNARKEARDDEASQLVCSNCSTTTTPLWRRDDEGAPLCNACGLYLKLHHERRPLSMKTDIIKKRQRYESNTAATNTQARKSGKKSKGDTPGSPGSQPDDSSPPTVNTPTYQQSMYLNTPTLGTPTLGFPNYSPPFSNNNVTSTDNSLSQPQQQIQGGYQQQQLFNSSPSTASSPLDEIMTNNYL</sequence>
<keyword evidence="7" id="KW-0175">Coiled coil</keyword>
<dbReference type="VEuPathDB" id="FungiDB:HMPREF1544_03724"/>
<dbReference type="GO" id="GO:0016192">
    <property type="term" value="P:vesicle-mediated transport"/>
    <property type="evidence" value="ECO:0007669"/>
    <property type="project" value="InterPro"/>
</dbReference>